<feature type="binding site" evidence="9">
    <location>
        <position position="314"/>
    </location>
    <ligand>
        <name>Zn(2+)</name>
        <dbReference type="ChEBI" id="CHEBI:29105"/>
        <note>catalytic</note>
    </ligand>
</feature>
<evidence type="ECO:0000313" key="16">
    <source>
        <dbReference type="Proteomes" id="UP000001064"/>
    </source>
</evidence>
<evidence type="ECO:0000259" key="12">
    <source>
        <dbReference type="Pfam" id="PF01433"/>
    </source>
</evidence>
<dbReference type="GO" id="GO:0070006">
    <property type="term" value="F:metalloaminopeptidase activity"/>
    <property type="evidence" value="ECO:0000318"/>
    <property type="project" value="GO_Central"/>
</dbReference>
<feature type="binding site" evidence="9">
    <location>
        <position position="310"/>
    </location>
    <ligand>
        <name>Zn(2+)</name>
        <dbReference type="ChEBI" id="CHEBI:29105"/>
        <note>catalytic</note>
    </ligand>
</feature>
<dbReference type="InterPro" id="IPR027268">
    <property type="entry name" value="Peptidase_M4/M1_CTD_sf"/>
</dbReference>
<dbReference type="RefSeq" id="XP_003290780.1">
    <property type="nucleotide sequence ID" value="XM_003290732.1"/>
</dbReference>
<dbReference type="InterPro" id="IPR050344">
    <property type="entry name" value="Peptidase_M1_aminopeptidases"/>
</dbReference>
<keyword evidence="4 9" id="KW-0479">Metal-binding</keyword>
<dbReference type="PANTHER" id="PTHR11533:SF174">
    <property type="entry name" value="PUROMYCIN-SENSITIVE AMINOPEPTIDASE-RELATED"/>
    <property type="match status" value="1"/>
</dbReference>
<sequence>MCRNKNKQYLIDKVDRLVLPDNIKPKSYNIHLVCDTKQFKYNGEEEITVDITQSTDTIVIHSIDIEIQQAEILNQKAISIEYDQDDEIAILKFEQPLKVSSDSKLRILFTGIINDKLKGFYRSKYNADGEDHWIFSTQFEAPDARRAFPCFDEPSLKATFNLKLTIDKNLTAISNTMETEILENNNQTKTFTFETTPIMSTYLVAFVIGDLEYIEAYSKIDKTRVRVYKGRGVKDSSEYALEIGVKALDFFVEYFGISFPLKKIDHAAIPSFSFYAMENWGLLTYLDIYLLTSDKTTLVNKREMVDMISHEISHQWFGNLVTMEWWSQLWLNEGFANFCGYLSANHLFPEWKMWKEFSQNHRNKALTLDALQNTHPIEVPVYSTSQIQEIFDDISYNKGACIVQMLENRLGCDSFKKAINQYLNKHSYKNTVTEDLWESLSLESNGLDVSKFINSFTKEPGYPVITIEETEVEGTFKLKQKRFTFDKNSNNKTIWSCFIRFLTEQGEYSFTLEKESDTFTIPNFKRGQWIKPNYGQTSFLRIDYNQEILVPLVPKIKSMELSAVDRLGVLSDLFNVCKSGSKEISLYMDLLLNAFSDETDSDVWTFIVQTIGEIGDVIFDQPYKEKFNRAVVTLLTGISNKLGFDPIENEDSGNTLLRSIVNTKLALLGYEPIVNESKKRYEQFKLDKTSLNPNIAKFVLTSVLHNGGEIEQKEIISQYLNTTDIAEKIQYLQVLSYGSPTEQLYENMLKFSLTPAVQINDTQFLWNTSHPEFKYVSWKMFTENFKQIDTIFKDNILYTNMIYHIFSSKLSNDQLNEINQFFTSNPVELCDCVIKQELEKIINNNNWFNNSNFNLNNWLDKQKL</sequence>
<dbReference type="VEuPathDB" id="AmoebaDB:DICPUDRAFT_49420"/>
<dbReference type="InterPro" id="IPR014782">
    <property type="entry name" value="Peptidase_M1_dom"/>
</dbReference>
<dbReference type="Pfam" id="PF01433">
    <property type="entry name" value="Peptidase_M1"/>
    <property type="match status" value="1"/>
</dbReference>
<dbReference type="AlphaFoldDB" id="F0ZTN6"/>
<evidence type="ECO:0000256" key="9">
    <source>
        <dbReference type="PIRSR" id="PIRSR634016-3"/>
    </source>
</evidence>
<dbReference type="Gene3D" id="1.10.390.10">
    <property type="entry name" value="Neutral Protease Domain 2"/>
    <property type="match status" value="1"/>
</dbReference>
<dbReference type="Gene3D" id="2.60.40.1730">
    <property type="entry name" value="tricorn interacting facor f3 domain"/>
    <property type="match status" value="1"/>
</dbReference>
<name>F0ZTN6_DICPU</name>
<comment type="cofactor">
    <cofactor evidence="9 11">
        <name>Zn(2+)</name>
        <dbReference type="ChEBI" id="CHEBI:29105"/>
    </cofactor>
    <text evidence="9 11">Binds 1 zinc ion per subunit.</text>
</comment>
<dbReference type="InterPro" id="IPR045357">
    <property type="entry name" value="Aminopeptidase_N-like_N"/>
</dbReference>
<dbReference type="FunFam" id="2.60.40.1730:FF:000002">
    <property type="entry name" value="Aminopeptidase"/>
    <property type="match status" value="1"/>
</dbReference>
<dbReference type="MEROPS" id="M01.A31"/>
<protein>
    <recommendedName>
        <fullName evidence="11">Aminopeptidase</fullName>
        <ecNumber evidence="11">3.4.11.-</ecNumber>
    </recommendedName>
</protein>
<comment type="similarity">
    <text evidence="1 11">Belongs to the peptidase M1 family.</text>
</comment>
<dbReference type="OMA" id="SHAIELW"/>
<dbReference type="FunFam" id="1.25.50.20:FF:000002">
    <property type="entry name" value="Aminopeptidase"/>
    <property type="match status" value="1"/>
</dbReference>
<dbReference type="Gene3D" id="1.25.50.20">
    <property type="match status" value="1"/>
</dbReference>
<feature type="domain" description="ERAP1-like C-terminal" evidence="13">
    <location>
        <begin position="529"/>
        <end position="841"/>
    </location>
</feature>
<keyword evidence="3 11" id="KW-0645">Protease</keyword>
<feature type="domain" description="Peptidase M1 membrane alanine aminopeptidase" evidence="12">
    <location>
        <begin position="239"/>
        <end position="456"/>
    </location>
</feature>
<dbReference type="GO" id="GO:0005576">
    <property type="term" value="C:extracellular region"/>
    <property type="evidence" value="ECO:0000318"/>
    <property type="project" value="GO_Central"/>
</dbReference>
<dbReference type="CDD" id="cd09601">
    <property type="entry name" value="M1_APN-Q_like"/>
    <property type="match status" value="1"/>
</dbReference>
<dbReference type="GO" id="GO:0043171">
    <property type="term" value="P:peptide catabolic process"/>
    <property type="evidence" value="ECO:0000318"/>
    <property type="project" value="GO_Central"/>
</dbReference>
<dbReference type="PANTHER" id="PTHR11533">
    <property type="entry name" value="PROTEASE M1 ZINC METALLOPROTEASE"/>
    <property type="match status" value="1"/>
</dbReference>
<keyword evidence="5 11" id="KW-0378">Hydrolase</keyword>
<feature type="domain" description="Aminopeptidase N-like N-terminal" evidence="14">
    <location>
        <begin position="24"/>
        <end position="203"/>
    </location>
</feature>
<evidence type="ECO:0000256" key="11">
    <source>
        <dbReference type="RuleBase" id="RU364040"/>
    </source>
</evidence>
<dbReference type="GeneID" id="10508498"/>
<accession>F0ZTN6</accession>
<keyword evidence="7 11" id="KW-0482">Metalloprotease</keyword>
<evidence type="ECO:0000256" key="8">
    <source>
        <dbReference type="PIRSR" id="PIRSR634016-1"/>
    </source>
</evidence>
<dbReference type="KEGG" id="dpp:DICPUDRAFT_49420"/>
<evidence type="ECO:0000256" key="5">
    <source>
        <dbReference type="ARBA" id="ARBA00022801"/>
    </source>
</evidence>
<gene>
    <name evidence="15" type="ORF">DICPUDRAFT_49420</name>
</gene>
<feature type="binding site" evidence="9">
    <location>
        <position position="333"/>
    </location>
    <ligand>
        <name>Zn(2+)</name>
        <dbReference type="ChEBI" id="CHEBI:29105"/>
        <note>catalytic</note>
    </ligand>
</feature>
<dbReference type="STRING" id="5786.F0ZTN6"/>
<dbReference type="InterPro" id="IPR042097">
    <property type="entry name" value="Aminopeptidase_N-like_N_sf"/>
</dbReference>
<feature type="site" description="Transition state stabilizer" evidence="10">
    <location>
        <position position="396"/>
    </location>
</feature>
<evidence type="ECO:0000259" key="13">
    <source>
        <dbReference type="Pfam" id="PF11838"/>
    </source>
</evidence>
<reference evidence="16" key="1">
    <citation type="journal article" date="2011" name="Genome Biol.">
        <title>Comparative genomics of the social amoebae Dictyostelium discoideum and Dictyostelium purpureum.</title>
        <authorList>
            <consortium name="US DOE Joint Genome Institute (JGI-PGF)"/>
            <person name="Sucgang R."/>
            <person name="Kuo A."/>
            <person name="Tian X."/>
            <person name="Salerno W."/>
            <person name="Parikh A."/>
            <person name="Feasley C.L."/>
            <person name="Dalin E."/>
            <person name="Tu H."/>
            <person name="Huang E."/>
            <person name="Barry K."/>
            <person name="Lindquist E."/>
            <person name="Shapiro H."/>
            <person name="Bruce D."/>
            <person name="Schmutz J."/>
            <person name="Salamov A."/>
            <person name="Fey P."/>
            <person name="Gaudet P."/>
            <person name="Anjard C."/>
            <person name="Babu M.M."/>
            <person name="Basu S."/>
            <person name="Bushmanova Y."/>
            <person name="van der Wel H."/>
            <person name="Katoh-Kurasawa M."/>
            <person name="Dinh C."/>
            <person name="Coutinho P.M."/>
            <person name="Saito T."/>
            <person name="Elias M."/>
            <person name="Schaap P."/>
            <person name="Kay R.R."/>
            <person name="Henrissat B."/>
            <person name="Eichinger L."/>
            <person name="Rivero F."/>
            <person name="Putnam N.H."/>
            <person name="West C.M."/>
            <person name="Loomis W.F."/>
            <person name="Chisholm R.L."/>
            <person name="Shaulsky G."/>
            <person name="Strassmann J.E."/>
            <person name="Queller D.C."/>
            <person name="Kuspa A."/>
            <person name="Grigoriev I.V."/>
        </authorList>
    </citation>
    <scope>NUCLEOTIDE SEQUENCE [LARGE SCALE GENOMIC DNA]</scope>
    <source>
        <strain evidence="16">QSDP1</strain>
    </source>
</reference>
<dbReference type="EMBL" id="GL871180">
    <property type="protein sequence ID" value="EGC32677.1"/>
    <property type="molecule type" value="Genomic_DNA"/>
</dbReference>
<dbReference type="InterPro" id="IPR001930">
    <property type="entry name" value="Peptidase_M1"/>
</dbReference>
<dbReference type="PRINTS" id="PR00756">
    <property type="entry name" value="ALADIPTASE"/>
</dbReference>
<evidence type="ECO:0000256" key="3">
    <source>
        <dbReference type="ARBA" id="ARBA00022670"/>
    </source>
</evidence>
<proteinExistence type="inferred from homology"/>
<dbReference type="GO" id="GO:0008270">
    <property type="term" value="F:zinc ion binding"/>
    <property type="evidence" value="ECO:0007669"/>
    <property type="project" value="UniProtKB-UniRule"/>
</dbReference>
<evidence type="ECO:0000256" key="2">
    <source>
        <dbReference type="ARBA" id="ARBA00022438"/>
    </source>
</evidence>
<dbReference type="Pfam" id="PF17900">
    <property type="entry name" value="Peptidase_M1_N"/>
    <property type="match status" value="1"/>
</dbReference>
<keyword evidence="2 11" id="KW-0031">Aminopeptidase</keyword>
<dbReference type="SUPFAM" id="SSF63737">
    <property type="entry name" value="Leukotriene A4 hydrolase N-terminal domain"/>
    <property type="match status" value="1"/>
</dbReference>
<dbReference type="FunFam" id="1.10.390.10:FF:000001">
    <property type="entry name" value="Aminopeptidase"/>
    <property type="match status" value="1"/>
</dbReference>
<dbReference type="InParanoid" id="F0ZTN6"/>
<keyword evidence="6 9" id="KW-0862">Zinc</keyword>
<evidence type="ECO:0000256" key="1">
    <source>
        <dbReference type="ARBA" id="ARBA00010136"/>
    </source>
</evidence>
<evidence type="ECO:0000256" key="10">
    <source>
        <dbReference type="PIRSR" id="PIRSR634016-4"/>
    </source>
</evidence>
<dbReference type="Pfam" id="PF11838">
    <property type="entry name" value="ERAP1_C"/>
    <property type="match status" value="1"/>
</dbReference>
<dbReference type="SUPFAM" id="SSF55486">
    <property type="entry name" value="Metalloproteases ('zincins'), catalytic domain"/>
    <property type="match status" value="1"/>
</dbReference>
<keyword evidence="16" id="KW-1185">Reference proteome</keyword>
<dbReference type="GO" id="GO:0006508">
    <property type="term" value="P:proteolysis"/>
    <property type="evidence" value="ECO:0000318"/>
    <property type="project" value="GO_Central"/>
</dbReference>
<organism evidence="15 16">
    <name type="scientific">Dictyostelium purpureum</name>
    <name type="common">Slime mold</name>
    <dbReference type="NCBI Taxonomy" id="5786"/>
    <lineage>
        <taxon>Eukaryota</taxon>
        <taxon>Amoebozoa</taxon>
        <taxon>Evosea</taxon>
        <taxon>Eumycetozoa</taxon>
        <taxon>Dictyostelia</taxon>
        <taxon>Dictyosteliales</taxon>
        <taxon>Dictyosteliaceae</taxon>
        <taxon>Dictyostelium</taxon>
    </lineage>
</organism>
<dbReference type="OrthoDB" id="15827at2759"/>
<dbReference type="Gene3D" id="2.60.40.1910">
    <property type="match status" value="1"/>
</dbReference>
<dbReference type="InterPro" id="IPR034016">
    <property type="entry name" value="M1_APN-typ"/>
</dbReference>
<dbReference type="EC" id="3.4.11.-" evidence="11"/>
<feature type="active site" description="Proton acceptor" evidence="8">
    <location>
        <position position="311"/>
    </location>
</feature>
<evidence type="ECO:0000256" key="4">
    <source>
        <dbReference type="ARBA" id="ARBA00022723"/>
    </source>
</evidence>
<dbReference type="Proteomes" id="UP000001064">
    <property type="component" value="Unassembled WGS sequence"/>
</dbReference>
<evidence type="ECO:0000313" key="15">
    <source>
        <dbReference type="EMBL" id="EGC32677.1"/>
    </source>
</evidence>
<evidence type="ECO:0000259" key="14">
    <source>
        <dbReference type="Pfam" id="PF17900"/>
    </source>
</evidence>
<dbReference type="eggNOG" id="KOG1046">
    <property type="taxonomic scope" value="Eukaryota"/>
</dbReference>
<dbReference type="InterPro" id="IPR024571">
    <property type="entry name" value="ERAP1-like_C_dom"/>
</dbReference>
<evidence type="ECO:0000256" key="7">
    <source>
        <dbReference type="ARBA" id="ARBA00023049"/>
    </source>
</evidence>
<evidence type="ECO:0000256" key="6">
    <source>
        <dbReference type="ARBA" id="ARBA00022833"/>
    </source>
</evidence>